<feature type="domain" description="Metallo-beta-lactamase" evidence="7">
    <location>
        <begin position="548"/>
        <end position="728"/>
    </location>
</feature>
<keyword evidence="9" id="KW-1185">Reference proteome</keyword>
<proteinExistence type="predicted"/>
<evidence type="ECO:0000256" key="6">
    <source>
        <dbReference type="SAM" id="Phobius"/>
    </source>
</evidence>
<keyword evidence="5 6" id="KW-0472">Membrane</keyword>
<dbReference type="InterPro" id="IPR035681">
    <property type="entry name" value="ComA-like_MBL"/>
</dbReference>
<dbReference type="SUPFAM" id="SSF56281">
    <property type="entry name" value="Metallo-hydrolase/oxidoreductase"/>
    <property type="match status" value="1"/>
</dbReference>
<evidence type="ECO:0000256" key="2">
    <source>
        <dbReference type="ARBA" id="ARBA00022475"/>
    </source>
</evidence>
<evidence type="ECO:0000313" key="9">
    <source>
        <dbReference type="Proteomes" id="UP000831607"/>
    </source>
</evidence>
<dbReference type="InterPro" id="IPR001279">
    <property type="entry name" value="Metallo-B-lactamas"/>
</dbReference>
<evidence type="ECO:0000256" key="1">
    <source>
        <dbReference type="ARBA" id="ARBA00004651"/>
    </source>
</evidence>
<organism evidence="8 9">
    <name type="scientific">Orrella daihaiensis</name>
    <dbReference type="NCBI Taxonomy" id="2782176"/>
    <lineage>
        <taxon>Bacteria</taxon>
        <taxon>Pseudomonadati</taxon>
        <taxon>Pseudomonadota</taxon>
        <taxon>Betaproteobacteria</taxon>
        <taxon>Burkholderiales</taxon>
        <taxon>Alcaligenaceae</taxon>
        <taxon>Orrella</taxon>
    </lineage>
</organism>
<evidence type="ECO:0000256" key="5">
    <source>
        <dbReference type="ARBA" id="ARBA00023136"/>
    </source>
</evidence>
<feature type="transmembrane region" description="Helical" evidence="6">
    <location>
        <begin position="394"/>
        <end position="416"/>
    </location>
</feature>
<feature type="transmembrane region" description="Helical" evidence="6">
    <location>
        <begin position="52"/>
        <end position="70"/>
    </location>
</feature>
<dbReference type="NCBIfam" id="TIGR00360">
    <property type="entry name" value="ComEC_N-term"/>
    <property type="match status" value="1"/>
</dbReference>
<name>A0ABY4AG79_9BURK</name>
<dbReference type="Pfam" id="PF13567">
    <property type="entry name" value="DUF4131"/>
    <property type="match status" value="1"/>
</dbReference>
<evidence type="ECO:0000313" key="8">
    <source>
        <dbReference type="EMBL" id="UOD49290.1"/>
    </source>
</evidence>
<dbReference type="InterPro" id="IPR025405">
    <property type="entry name" value="DUF4131"/>
</dbReference>
<keyword evidence="3 6" id="KW-0812">Transmembrane</keyword>
<dbReference type="InterPro" id="IPR004477">
    <property type="entry name" value="ComEC_N"/>
</dbReference>
<dbReference type="CDD" id="cd07731">
    <property type="entry name" value="ComA-like_MBL-fold"/>
    <property type="match status" value="1"/>
</dbReference>
<feature type="transmembrane region" description="Helical" evidence="6">
    <location>
        <begin position="492"/>
        <end position="510"/>
    </location>
</feature>
<dbReference type="EMBL" id="CP063982">
    <property type="protein sequence ID" value="UOD49290.1"/>
    <property type="molecule type" value="Genomic_DNA"/>
</dbReference>
<dbReference type="InterPro" id="IPR036866">
    <property type="entry name" value="RibonucZ/Hydroxyglut_hydro"/>
</dbReference>
<dbReference type="NCBIfam" id="TIGR00361">
    <property type="entry name" value="ComEC_Rec2"/>
    <property type="match status" value="1"/>
</dbReference>
<feature type="transmembrane region" description="Helical" evidence="6">
    <location>
        <begin position="257"/>
        <end position="275"/>
    </location>
</feature>
<feature type="transmembrane region" description="Helical" evidence="6">
    <location>
        <begin position="287"/>
        <end position="311"/>
    </location>
</feature>
<gene>
    <name evidence="8" type="ORF">DHf2319_07225</name>
</gene>
<dbReference type="Pfam" id="PF03772">
    <property type="entry name" value="Competence"/>
    <property type="match status" value="1"/>
</dbReference>
<dbReference type="Pfam" id="PF00753">
    <property type="entry name" value="Lactamase_B"/>
    <property type="match status" value="1"/>
</dbReference>
<keyword evidence="4 6" id="KW-1133">Transmembrane helix</keyword>
<dbReference type="PANTHER" id="PTHR30619">
    <property type="entry name" value="DNA INTERNALIZATION/COMPETENCE PROTEIN COMEC/REC2"/>
    <property type="match status" value="1"/>
</dbReference>
<evidence type="ECO:0000256" key="4">
    <source>
        <dbReference type="ARBA" id="ARBA00022989"/>
    </source>
</evidence>
<dbReference type="PANTHER" id="PTHR30619:SF1">
    <property type="entry name" value="RECOMBINATION PROTEIN 2"/>
    <property type="match status" value="1"/>
</dbReference>
<sequence>MHVSLMAAGWLLGICVAQQWRQLPDPRMIGLALGGLLVVSLLAWRRQSCRQFLCPMLATLIAMGWVTWLAQARLSDRLANHEDDKVTRVSVLVSDLPTPASDGVRFTGVLLDPSPSALPKKLMVFWPGACAGHCVDPVKPGQQWRMALRFRQPRSRLNFAGMDGESWMFAQGLRATATVRGKPVRLADATGWQPSLWIEQLRNSIRQRLHRLLGNAREVNVMVALAIGDQQGVSREDWEIFNLTGITHLVSISGSHVTLIAALGATVVAIGWRRFRWRGRLLTERVAVRLVFVWAAGVLAFLYCLLAGWGVPAQRTFFMLAAGALSLSGRIPLSGPQAVLAAGTAMTVLDPWAVMSTGFWLSFGAMVILIFLAEQVAASSRVDISRWEMIKQTVMVAARLQWVMTLAITPVTVYLFQQLSVIGLLANAWAIPWITFLATPLALLLSALCVVPLPDAWLAPIAWLAHAALYGSLAPVRWLAKFDGLAIEARAIGLWELGLGIVGVAMALLLPPWRCRRLAWLLLLPSMTSTTPRPPDGGWRLTALDIGQGGAVLVQTKSHNLLFDTGWRYGDVDATDRVILPELRALGIKHLDAVVVSHPDNDHLGGLERLEQTRSIGQLIGSGLQRKDVLACRTGQSWTVDGVRFEFLHPDSDCSSKALSGIERNRCSCVLAVHGRFHRLLLTGDIDASIERALLTRLSRSFDVVMVAHHGSHTSSDPTWVRRVNASHAVAQAGQYNRFGHPHAEVVQRWQAAGTRVWVSSDDGAVRFDSSANGLVALSARQLRQRYWHTPVGSLK</sequence>
<feature type="transmembrane region" description="Helical" evidence="6">
    <location>
        <begin position="428"/>
        <end position="450"/>
    </location>
</feature>
<accession>A0ABY4AG79</accession>
<feature type="transmembrane region" description="Helical" evidence="6">
    <location>
        <begin position="27"/>
        <end position="45"/>
    </location>
</feature>
<keyword evidence="2" id="KW-1003">Cell membrane</keyword>
<dbReference type="InterPro" id="IPR004797">
    <property type="entry name" value="Competence_ComEC/Rec2"/>
</dbReference>
<dbReference type="Gene3D" id="3.60.15.10">
    <property type="entry name" value="Ribonuclease Z/Hydroxyacylglutathione hydrolase-like"/>
    <property type="match status" value="1"/>
</dbReference>
<evidence type="ECO:0000259" key="7">
    <source>
        <dbReference type="SMART" id="SM00849"/>
    </source>
</evidence>
<reference evidence="8 9" key="1">
    <citation type="submission" date="2020-11" db="EMBL/GenBank/DDBJ databases">
        <title>Algicoccus daihaiensis sp.nov., isolated from Daihai Lake in Inner Mongolia.</title>
        <authorList>
            <person name="Kai J."/>
        </authorList>
    </citation>
    <scope>NUCLEOTIDE SEQUENCE [LARGE SCALE GENOMIC DNA]</scope>
    <source>
        <strain evidence="9">f23</strain>
    </source>
</reference>
<evidence type="ECO:0000256" key="3">
    <source>
        <dbReference type="ARBA" id="ARBA00022692"/>
    </source>
</evidence>
<dbReference type="Proteomes" id="UP000831607">
    <property type="component" value="Chromosome"/>
</dbReference>
<dbReference type="InterPro" id="IPR052159">
    <property type="entry name" value="Competence_DNA_uptake"/>
</dbReference>
<dbReference type="SMART" id="SM00849">
    <property type="entry name" value="Lactamase_B"/>
    <property type="match status" value="1"/>
</dbReference>
<protein>
    <submittedName>
        <fullName evidence="8">DNA internalization-related competence protein ComEC/Rec2</fullName>
    </submittedName>
</protein>
<feature type="transmembrane region" description="Helical" evidence="6">
    <location>
        <begin position="352"/>
        <end position="373"/>
    </location>
</feature>
<dbReference type="RefSeq" id="WP_243477411.1">
    <property type="nucleotide sequence ID" value="NZ_CP063982.1"/>
</dbReference>
<comment type="subcellular location">
    <subcellularLocation>
        <location evidence="1">Cell membrane</location>
        <topology evidence="1">Multi-pass membrane protein</topology>
    </subcellularLocation>
</comment>